<evidence type="ECO:0000256" key="3">
    <source>
        <dbReference type="ARBA" id="ARBA00023015"/>
    </source>
</evidence>
<name>A0A8D8YXC0_9HEMI</name>
<protein>
    <recommendedName>
        <fullName evidence="2">Regulatory protein zeste</fullName>
    </recommendedName>
</protein>
<proteinExistence type="predicted"/>
<sequence length="275" mass="31192">MSQVQDTEKRSRSGNFSKIEVKLLLKLANSNKGILENKKTDSRTNKLKARAWDQLEKDFNNQTQERPRSLKVLKAKYESIKRELRKKSQDWRKTGGPREKSPSPLLEEEEELRETILSCDGMAPLPQDSDYNPEVPEGKEDFCSEEEMDDDWETYHPSMLQTLCHPILSTNLTSEVSPTTSTTITNHATSTTAPITSVTSPTGTTSNNLSRQLPGFKRRSAMFEELVEKKLKIADIKLETANIDKKTAETNLAIAQAKLRMVLHDEECQKRGPLV</sequence>
<reference evidence="8" key="1">
    <citation type="submission" date="2021-05" db="EMBL/GenBank/DDBJ databases">
        <authorList>
            <person name="Alioto T."/>
            <person name="Alioto T."/>
            <person name="Gomez Garrido J."/>
        </authorList>
    </citation>
    <scope>NUCLEOTIDE SEQUENCE</scope>
</reference>
<keyword evidence="3" id="KW-0805">Transcription regulation</keyword>
<dbReference type="PANTHER" id="PTHR21411:SF0">
    <property type="entry name" value="REGULATORY PROTEIN ZESTE"/>
    <property type="match status" value="1"/>
</dbReference>
<keyword evidence="4" id="KW-0804">Transcription</keyword>
<feature type="region of interest" description="Disordered" evidence="6">
    <location>
        <begin position="85"/>
        <end position="145"/>
    </location>
</feature>
<evidence type="ECO:0000256" key="2">
    <source>
        <dbReference type="ARBA" id="ARBA00016807"/>
    </source>
</evidence>
<evidence type="ECO:0000259" key="7">
    <source>
        <dbReference type="Pfam" id="PF13873"/>
    </source>
</evidence>
<feature type="domain" description="Myb/SANT-like DNA-binding" evidence="7">
    <location>
        <begin position="12"/>
        <end position="89"/>
    </location>
</feature>
<comment type="subunit">
    <text evidence="1">Self-associates forming complexes of several hundred monomers.</text>
</comment>
<evidence type="ECO:0000256" key="4">
    <source>
        <dbReference type="ARBA" id="ARBA00023163"/>
    </source>
</evidence>
<evidence type="ECO:0000313" key="8">
    <source>
        <dbReference type="EMBL" id="CAG6736675.1"/>
    </source>
</evidence>
<dbReference type="AlphaFoldDB" id="A0A8D8YXC0"/>
<dbReference type="EMBL" id="HBUF01578048">
    <property type="protein sequence ID" value="CAG6769046.1"/>
    <property type="molecule type" value="Transcribed_RNA"/>
</dbReference>
<dbReference type="GO" id="GO:0003677">
    <property type="term" value="F:DNA binding"/>
    <property type="evidence" value="ECO:0007669"/>
    <property type="project" value="UniProtKB-KW"/>
</dbReference>
<organism evidence="8">
    <name type="scientific">Cacopsylla melanoneura</name>
    <dbReference type="NCBI Taxonomy" id="428564"/>
    <lineage>
        <taxon>Eukaryota</taxon>
        <taxon>Metazoa</taxon>
        <taxon>Ecdysozoa</taxon>
        <taxon>Arthropoda</taxon>
        <taxon>Hexapoda</taxon>
        <taxon>Insecta</taxon>
        <taxon>Pterygota</taxon>
        <taxon>Neoptera</taxon>
        <taxon>Paraneoptera</taxon>
        <taxon>Hemiptera</taxon>
        <taxon>Sternorrhyncha</taxon>
        <taxon>Psylloidea</taxon>
        <taxon>Psyllidae</taxon>
        <taxon>Psyllinae</taxon>
        <taxon>Cacopsylla</taxon>
    </lineage>
</organism>
<dbReference type="EMBL" id="HBUF01400253">
    <property type="protein sequence ID" value="CAG6736675.1"/>
    <property type="molecule type" value="Transcribed_RNA"/>
</dbReference>
<keyword evidence="8" id="KW-0238">DNA-binding</keyword>
<dbReference type="EMBL" id="HBUF01400252">
    <property type="protein sequence ID" value="CAG6736674.1"/>
    <property type="molecule type" value="Transcribed_RNA"/>
</dbReference>
<comment type="function">
    <text evidence="5">Involved in transvection phenomena (= synapsis-dependent gene expression), where the synaptic pairing of chromosomes carrying genes with which zeste interacts influences the expression of these genes. Zeste binds to DNA and stimulates transcription from a nearby promoter.</text>
</comment>
<dbReference type="Pfam" id="PF13873">
    <property type="entry name" value="Myb_DNA-bind_5"/>
    <property type="match status" value="1"/>
</dbReference>
<dbReference type="PANTHER" id="PTHR21411">
    <property type="entry name" value="APONTIC"/>
    <property type="match status" value="1"/>
</dbReference>
<evidence type="ECO:0000256" key="6">
    <source>
        <dbReference type="SAM" id="MobiDB-lite"/>
    </source>
</evidence>
<evidence type="ECO:0000256" key="5">
    <source>
        <dbReference type="ARBA" id="ARBA00025466"/>
    </source>
</evidence>
<evidence type="ECO:0000256" key="1">
    <source>
        <dbReference type="ARBA" id="ARBA00011764"/>
    </source>
</evidence>
<accession>A0A8D8YXC0</accession>
<dbReference type="EMBL" id="HBUF01578049">
    <property type="protein sequence ID" value="CAG6769047.1"/>
    <property type="molecule type" value="Transcribed_RNA"/>
</dbReference>
<dbReference type="InterPro" id="IPR028002">
    <property type="entry name" value="Myb_DNA-bind_5"/>
</dbReference>
<feature type="compositionally biased region" description="Basic and acidic residues" evidence="6">
    <location>
        <begin position="85"/>
        <end position="101"/>
    </location>
</feature>